<dbReference type="GO" id="GO:0000014">
    <property type="term" value="F:single-stranded DNA endodeoxyribonuclease activity"/>
    <property type="evidence" value="ECO:0007669"/>
    <property type="project" value="TreeGrafter"/>
</dbReference>
<dbReference type="PROSITE" id="PS01070">
    <property type="entry name" value="NUCLEASE_NON_SPEC"/>
    <property type="match status" value="1"/>
</dbReference>
<dbReference type="Pfam" id="PF01223">
    <property type="entry name" value="Endonuclease_NS"/>
    <property type="match status" value="1"/>
</dbReference>
<evidence type="ECO:0000313" key="16">
    <source>
        <dbReference type="Proteomes" id="UP000054845"/>
    </source>
</evidence>
<sequence length="369" mass="40062">MSHLALPIGVFGVGVALGAVGASAIQRNEMKRKEKAMVSAVAASEATSNSPDTALQLARRSWWGASAPTSDLLFHAAYVSAYDRRLRHPSWTAEHLTATSIQRPPVVPGTPPTGSPDRSRSVFKEDPRIPLPFRARMADYFRSGYDRGHMVPAADAKSSQTAMDETFYLTNIAPQVGEGFNRDYWAHFEDFTRRLTGRFADVYVFTVPLYLPRKDLDGKYRVTYEVIGEPPNVAVPTHFAKVILASGLPVPARTQSAPAALPAPSSPSPWVPSPTNLTASFVSGRGPTLLGAFVLPNAIIPNEVPLRNFIVPVESVEKASGVNFFPDHIKQVSKALCDGTDCSIIVREFKDRSSSRPSSPSPLPAGRPR</sequence>
<feature type="region of interest" description="Disordered" evidence="11">
    <location>
        <begin position="350"/>
        <end position="369"/>
    </location>
</feature>
<feature type="region of interest" description="Disordered" evidence="11">
    <location>
        <begin position="99"/>
        <end position="123"/>
    </location>
</feature>
<evidence type="ECO:0000259" key="13">
    <source>
        <dbReference type="SMART" id="SM00477"/>
    </source>
</evidence>
<dbReference type="Gene3D" id="3.40.570.10">
    <property type="entry name" value="Extracellular Endonuclease, subunit A"/>
    <property type="match status" value="1"/>
</dbReference>
<evidence type="ECO:0000256" key="3">
    <source>
        <dbReference type="ARBA" id="ARBA00022722"/>
    </source>
</evidence>
<dbReference type="EMBL" id="CCYA01000252">
    <property type="protein sequence ID" value="CEH15039.1"/>
    <property type="molecule type" value="Genomic_DNA"/>
</dbReference>
<reference evidence="15 16" key="1">
    <citation type="submission" date="2014-09" db="EMBL/GenBank/DDBJ databases">
        <authorList>
            <person name="Magalhaes I.L.F."/>
            <person name="Oliveira U."/>
            <person name="Santos F.R."/>
            <person name="Vidigal T.H.D.A."/>
            <person name="Brescovit A.D."/>
            <person name="Santos A.J."/>
        </authorList>
    </citation>
    <scope>NUCLEOTIDE SEQUENCE [LARGE SCALE GENOMIC DNA]</scope>
</reference>
<dbReference type="PANTHER" id="PTHR13966:SF5">
    <property type="entry name" value="ENDONUCLEASE G, MITOCHONDRIAL"/>
    <property type="match status" value="1"/>
</dbReference>
<protein>
    <recommendedName>
        <fullName evidence="10">Endonuclease</fullName>
        <ecNumber evidence="10">3.1.30.-</ecNumber>
    </recommendedName>
</protein>
<dbReference type="AlphaFoldDB" id="A0A0P1BH12"/>
<dbReference type="SMART" id="SM00892">
    <property type="entry name" value="Endonuclease_NS"/>
    <property type="match status" value="1"/>
</dbReference>
<dbReference type="GO" id="GO:0006309">
    <property type="term" value="P:apoptotic DNA fragmentation"/>
    <property type="evidence" value="ECO:0007669"/>
    <property type="project" value="TreeGrafter"/>
</dbReference>
<evidence type="ECO:0000256" key="6">
    <source>
        <dbReference type="ARBA" id="ARBA00022801"/>
    </source>
</evidence>
<dbReference type="SMART" id="SM00477">
    <property type="entry name" value="NUC"/>
    <property type="match status" value="1"/>
</dbReference>
<keyword evidence="12" id="KW-0812">Transmembrane</keyword>
<keyword evidence="7" id="KW-0460">Magnesium</keyword>
<keyword evidence="16" id="KW-1185">Reference proteome</keyword>
<comment type="cofactor">
    <cofactor evidence="1 10">
        <name>Mg(2+)</name>
        <dbReference type="ChEBI" id="CHEBI:18420"/>
    </cofactor>
</comment>
<feature type="compositionally biased region" description="Pro residues" evidence="11">
    <location>
        <begin position="105"/>
        <end position="114"/>
    </location>
</feature>
<feature type="transmembrane region" description="Helical" evidence="12">
    <location>
        <begin position="6"/>
        <end position="25"/>
    </location>
</feature>
<dbReference type="GO" id="GO:0005743">
    <property type="term" value="C:mitochondrial inner membrane"/>
    <property type="evidence" value="ECO:0007669"/>
    <property type="project" value="TreeGrafter"/>
</dbReference>
<dbReference type="InterPro" id="IPR020821">
    <property type="entry name" value="ENPP1-3/EXOG-like_nuc-like"/>
</dbReference>
<evidence type="ECO:0000256" key="11">
    <source>
        <dbReference type="SAM" id="MobiDB-lite"/>
    </source>
</evidence>
<evidence type="ECO:0000256" key="12">
    <source>
        <dbReference type="SAM" id="Phobius"/>
    </source>
</evidence>
<dbReference type="InterPro" id="IPR018524">
    <property type="entry name" value="DNA/RNA_endonuclease_AS"/>
</dbReference>
<keyword evidence="3 10" id="KW-0540">Nuclease</keyword>
<accession>A0A0P1BH12</accession>
<proteinExistence type="inferred from homology"/>
<comment type="similarity">
    <text evidence="2 10">Belongs to the DNA/RNA non-specific endonuclease family.</text>
</comment>
<dbReference type="InterPro" id="IPR044929">
    <property type="entry name" value="DNA/RNA_non-sp_Endonuclease_sf"/>
</dbReference>
<keyword evidence="6 10" id="KW-0378">Hydrolase</keyword>
<dbReference type="EC" id="3.1.30.-" evidence="10"/>
<dbReference type="Proteomes" id="UP000054845">
    <property type="component" value="Unassembled WGS sequence"/>
</dbReference>
<keyword evidence="12" id="KW-0472">Membrane</keyword>
<evidence type="ECO:0000256" key="8">
    <source>
        <dbReference type="PIRSR" id="PIRSR640255-1"/>
    </source>
</evidence>
<dbReference type="GO" id="GO:0046872">
    <property type="term" value="F:metal ion binding"/>
    <property type="evidence" value="ECO:0007669"/>
    <property type="project" value="UniProtKB-KW"/>
</dbReference>
<dbReference type="PANTHER" id="PTHR13966">
    <property type="entry name" value="ENDONUCLEASE RELATED"/>
    <property type="match status" value="1"/>
</dbReference>
<dbReference type="InterPro" id="IPR044925">
    <property type="entry name" value="His-Me_finger_sf"/>
</dbReference>
<feature type="binding site" evidence="9">
    <location>
        <position position="181"/>
    </location>
    <ligand>
        <name>Mg(2+)</name>
        <dbReference type="ChEBI" id="CHEBI:18420"/>
        <note>catalytic</note>
    </ligand>
</feature>
<evidence type="ECO:0000313" key="15">
    <source>
        <dbReference type="EMBL" id="CEH15039.1"/>
    </source>
</evidence>
<evidence type="ECO:0000256" key="7">
    <source>
        <dbReference type="ARBA" id="ARBA00022842"/>
    </source>
</evidence>
<feature type="domain" description="DNA/RNA non-specific endonuclease/pyrophosphatase/phosphodiesterase" evidence="14">
    <location>
        <begin position="74"/>
        <end position="331"/>
    </location>
</feature>
<dbReference type="GO" id="GO:0004521">
    <property type="term" value="F:RNA endonuclease activity"/>
    <property type="evidence" value="ECO:0007669"/>
    <property type="project" value="TreeGrafter"/>
</dbReference>
<dbReference type="OrthoDB" id="5418055at2759"/>
<evidence type="ECO:0000259" key="14">
    <source>
        <dbReference type="SMART" id="SM00892"/>
    </source>
</evidence>
<dbReference type="FunFam" id="3.40.570.10:FF:000008">
    <property type="entry name" value="Probable NUC1-dna/rna non-specific nuclease, mitochondrial"/>
    <property type="match status" value="1"/>
</dbReference>
<dbReference type="InterPro" id="IPR001604">
    <property type="entry name" value="Endo_G_ENPP1-like_dom"/>
</dbReference>
<keyword evidence="5 10" id="KW-0255">Endonuclease</keyword>
<evidence type="ECO:0000256" key="4">
    <source>
        <dbReference type="ARBA" id="ARBA00022723"/>
    </source>
</evidence>
<evidence type="ECO:0000256" key="9">
    <source>
        <dbReference type="PIRSR" id="PIRSR640255-2"/>
    </source>
</evidence>
<dbReference type="GO" id="GO:0003676">
    <property type="term" value="F:nucleic acid binding"/>
    <property type="evidence" value="ECO:0007669"/>
    <property type="project" value="InterPro"/>
</dbReference>
<keyword evidence="12" id="KW-1133">Transmembrane helix</keyword>
<feature type="domain" description="ENPP1-3/EXOG-like endonuclease/phosphodiesterase" evidence="13">
    <location>
        <begin position="75"/>
        <end position="331"/>
    </location>
</feature>
<evidence type="ECO:0000256" key="10">
    <source>
        <dbReference type="RuleBase" id="RU366055"/>
    </source>
</evidence>
<dbReference type="STRING" id="401625.A0A0P1BH12"/>
<evidence type="ECO:0000256" key="1">
    <source>
        <dbReference type="ARBA" id="ARBA00001946"/>
    </source>
</evidence>
<evidence type="ECO:0000256" key="2">
    <source>
        <dbReference type="ARBA" id="ARBA00010052"/>
    </source>
</evidence>
<feature type="compositionally biased region" description="Pro residues" evidence="11">
    <location>
        <begin position="359"/>
        <end position="369"/>
    </location>
</feature>
<evidence type="ECO:0000256" key="5">
    <source>
        <dbReference type="ARBA" id="ARBA00022759"/>
    </source>
</evidence>
<organism evidence="15 16">
    <name type="scientific">Ceraceosorus bombacis</name>
    <dbReference type="NCBI Taxonomy" id="401625"/>
    <lineage>
        <taxon>Eukaryota</taxon>
        <taxon>Fungi</taxon>
        <taxon>Dikarya</taxon>
        <taxon>Basidiomycota</taxon>
        <taxon>Ustilaginomycotina</taxon>
        <taxon>Exobasidiomycetes</taxon>
        <taxon>Ceraceosorales</taxon>
        <taxon>Ceraceosoraceae</taxon>
        <taxon>Ceraceosorus</taxon>
    </lineage>
</organism>
<dbReference type="CDD" id="cd00091">
    <property type="entry name" value="NUC"/>
    <property type="match status" value="1"/>
</dbReference>
<dbReference type="InterPro" id="IPR040255">
    <property type="entry name" value="Non-specific_endonuclease"/>
</dbReference>
<dbReference type="GO" id="GO:0005634">
    <property type="term" value="C:nucleus"/>
    <property type="evidence" value="ECO:0007669"/>
    <property type="project" value="TreeGrafter"/>
</dbReference>
<feature type="active site" description="Proton acceptor" evidence="8">
    <location>
        <position position="149"/>
    </location>
</feature>
<keyword evidence="4 9" id="KW-0479">Metal-binding</keyword>
<name>A0A0P1BH12_9BASI</name>
<dbReference type="SUPFAM" id="SSF54060">
    <property type="entry name" value="His-Me finger endonucleases"/>
    <property type="match status" value="1"/>
</dbReference>